<keyword evidence="3 4" id="KW-0445">Lipid transport</keyword>
<dbReference type="InterPro" id="IPR056747">
    <property type="entry name" value="VPS13-like_M"/>
</dbReference>
<comment type="function">
    <text evidence="4">Mediates the transfer of lipids between membranes at organelle contact sites. May play a role in mitochondrial lipid homeostasis.</text>
</comment>
<proteinExistence type="inferred from homology"/>
<dbReference type="GO" id="GO:0045324">
    <property type="term" value="P:late endosome to vacuole transport"/>
    <property type="evidence" value="ECO:0007669"/>
    <property type="project" value="UniProtKB-UniRule"/>
</dbReference>
<dbReference type="EMBL" id="JAHLUH010000001">
    <property type="protein sequence ID" value="KAG7730865.1"/>
    <property type="molecule type" value="Genomic_DNA"/>
</dbReference>
<comment type="caution">
    <text evidence="10">The sequence shown here is derived from an EMBL/GenBank/DDBJ whole genome shotgun (WGS) entry which is preliminary data.</text>
</comment>
<organism evidence="10 11">
    <name type="scientific">Ogataea haglerorum</name>
    <dbReference type="NCBI Taxonomy" id="1937702"/>
    <lineage>
        <taxon>Eukaryota</taxon>
        <taxon>Fungi</taxon>
        <taxon>Dikarya</taxon>
        <taxon>Ascomycota</taxon>
        <taxon>Saccharomycotina</taxon>
        <taxon>Pichiomycetes</taxon>
        <taxon>Pichiales</taxon>
        <taxon>Pichiaceae</taxon>
        <taxon>Ogataea</taxon>
    </lineage>
</organism>
<evidence type="ECO:0000256" key="3">
    <source>
        <dbReference type="ARBA" id="ARBA00023055"/>
    </source>
</evidence>
<evidence type="ECO:0000259" key="7">
    <source>
        <dbReference type="Pfam" id="PF25033"/>
    </source>
</evidence>
<evidence type="ECO:0000256" key="4">
    <source>
        <dbReference type="PIRNR" id="PIRNR037235"/>
    </source>
</evidence>
<evidence type="ECO:0000256" key="1">
    <source>
        <dbReference type="ARBA" id="ARBA00006545"/>
    </source>
</evidence>
<accession>A0AAN6I2R8</accession>
<evidence type="ECO:0000256" key="5">
    <source>
        <dbReference type="SAM" id="MobiDB-lite"/>
    </source>
</evidence>
<evidence type="ECO:0000259" key="8">
    <source>
        <dbReference type="Pfam" id="PF25036"/>
    </source>
</evidence>
<sequence length="3172" mass="357873">MYEFCFSRVPQSSQQKLLAQRTASQSQKEPQKHPTLYMLESLVANILNKALGAYVENFDPKQLNIGIWSGDVKLKNLKLKQESLEKFQLPMDVRFGHIGELTLQIPWSNLKSKPVKVLIEDVFLLSSPRIVSEFNPEEEAARELRIKKQKLEALEMVNKSTPYSANLSEDEQAKNESFTESLVTKIVDNLQVTIKNIHFRYEDDHTFTENPYTLGFTLEELSAVSADENWVPGFNAGITKLARKLLTLGSLSVYWNTENETTQLSEHGELIQFFRDVIERNSQVNEDTQYILKPVSGYGHLTVNKQGATESSPHYTGKFFFEEFGLDLDSHQYRDILWTTSHLNWYMKTQKFRKFRPRLSVEEDPKEWLRYAFNCVYSEIHERNYKWTWQYFKTRRDQRKEYIKLWKAHLGNKMTPAERNELDELEKALQYEDIKFYRSLARLEFRKENETMSVIQPVAQKAQQGWFSWWGGGGTAENDKQDSDLTMSDEQRKELYEAIEFDEKKKAADLIDMPRDRVLAAISCNLQKGSFAIRNAKGEANLAEIVFEGCNADFFQRKDSFYAGFKLNEFRVEDGSDNTLYKHIVSVKPLKSAVEDSGLLLQDDMKEPFFQVSFENNPLDESADSALLAKMNSMTIFHNPKFIESIVRFFTPPKVHLDTIGLLMNAAESTIQDFTKQTRIGLQYAFEEHKTMNCKMDLQAPLIIVPVNPGSWSSPVAVLDAGHISIVSDLVSKDQINQIKAENKDSYTEADWEKMNSFLYDKFNLMLQDAQILIGSNIKSTIEQLHQNGNKPALILEEFSMKFLVELSIIPSYYNLPRIRVGGDVPQFRAMLSDFQYKVFMELIETAIPDWGLEPQSGDDLPADRFKSLLAEPTEGSPLEELDRDSGSADLVPSAQSANELASRQHQIEFNFVMDLIYLSLNRCSNNETLESERLVDLVGEKLRLQFFKTVQDMHVDVLLEDMTVEDHIEHSESDEFKTLVSSKLNKNVQNKDNLFEVHYSRTQRLVAFKGEMIEVFDQKVNLNIADFKVVVTRKSILTLLNFALNTFTNPDAPELPADKLRHNNENELATAPQHIDVQIALQSIILVLNDDGIKLATMTLQHADIGCFLLPEKMKIRAKLGGLSLFDEVNEGAATESPLRQLMTIRGDELAELYYETFDAATNTQPYNSQVSLKTGTVVVMFVEEPFTKIFTYLNQFQKMKYIYDRARETALNQANSIEGANLVKFDVLVRAPTLVFPKLVDPENGVYDNVTANLGEIYAVNSFTSKDGVLLNMISAGLRNTRVTSSFSVGEQTQNLEIIDDLDVGFEINYCDDVREERPAMIVTGGVSGKEMKLTEVQARYLLRILNQIPRVFAGGAEQSIEEIETAARGANNLLPVAENRPRESAEQQSGPPDRVTFDIDFNVPILALTLYNRTAGSCDLDGRSLSRFSLNDIGIKMEMRQNGNFKSDLHVKSFVIEDVRENTDNKFTNIIPPISPTDYQFMASVTSETRDEQKLVNINLAIDNPKVILALDYLFSLKEFADYALASDEPGSFALECADGSDGDESSEPQQRPQPQQEAAAAQPESEVVVQYAVNVVDPSVIILANPQNVDSEAIVLKVSQFLVTSQNILNVNAIGMGMFLCKMDAYETSRLRIVDDFSASFNLDSHGSTATQFLSVVDMTIDPLMMRISLRDIRLALEIISKASSMYAQIQEAAKTEQCAAPATTYISFPDELGKKISRYAPSLLSSVSRSTRQTDGGTEELVVIVKNERLRVNVSGLRLVVIGDLHELPVLDMEVKPFEVTAKNWSTDLEADTSIESLVNIFNYSTSAWEPLLEPWSFSVHVSKVSEPTPSLTVDVASRELAEITVTSRSIALLSHVSALITEDTDFKPRGEDAPYRIINETGHDLHIWIDDGDPNLQERRQLTVLKNNEAVPWSFEDWRKVRETLDVDAESNFIGVELLDSPYAPVRRVSLRSEGEDVFMLNPKLEKGYHNRIACEIVLGEDKVKKVYLKSTLTIQNFTQTPICVALLAQSGSEDGVLDELVIAAGERHAVPVEHVYDSRLAIRPEVHEQSFDWSSSKIMGSDTSIGFDWRAIMKNDMVLECPQLEDGVAKRYFFRAHATFNEKEVLTQIYPHMTINIAPPLEIENLLPFDITWKVFQKGFKTWTGGLKKGATKSIHVVDMNAILMLHIKPLHSKYRESEAGFINVPDSSRIPLSKRLTLKSEDGQRLHLGLHYVNSGRSGLRILIYSPYLVLNRTGKDISLSDRFNKMICEAHSPDAPEQTVPGLFSFDYDATDTKRFMGGNLEENRAVLRVGDSQPSPNISLDKIGQSFEVKVPLKDRELENDVGIHITEGEGIYSLTKVISVVPRYVIRNSLADAVQVAKVGASGVLHIEPGEFSPLYEMPRTTAKQLQIGFSGRKAALSAPFGINDMGEVFIRVQRPNENAHKLVRVVISTEAAAIFVDIRDAKDMWPYSIRNFSDYEFFIYQSDPNINEEGRRVSQVPFKPIFYRIPPKSAMPYAWDYPAAQYKELVLRSGSRERYVHLAEIGTLMPMKIGKAADGTTKIVDLNVVADGTIQSLIISNYDPKTSMYQLKHNSSSQSVGGSSANADKFETIEKDENYYTKVLVRFEGVGVSLINTKHQELCYTTVRGVELRYNVSDIYQNFSFKLKWIQVDNQLYPNIYPIIVYPSVVPKSTAEMNDHPAFSMAISRLKDETHGVTYIKYATMLLQEMSIEVDEDFLFALLDFSKIPGAAWNKDVQNVLWDENLQIPEPPTVRTGNDLYFEALHLQPLQFNLSFVRTERVNTEDAPEAQNALAVAFNILTMAIGNINDAPVRLGSLFLENIRTPLPYLVQNISEHYQQAFLYQVYKVLGSADVLGNPVGLFNNISSGVMDIFYEPYQGFIMTDRPQELGIGLAKGGLSFVKKSVFGFSDSFARFTGSMAKGLTAATMDKSFQERRRLMRQRNKPKHPFYGITSGATSLMEGISSGLTGVATAPIEGANQEGTSGFFKGLGKGLIGLPTKTATGLFDFANNISEGIRNTATAFDAEGLDKVRLPRFINPDGTLTPFNEREAQGQFWLKSCEGGKFFDDRYLAHVILPGQEHCVIVSMKRIVIVSIVRMTVEWEILFDQINSITLENSGLRIRQKGPAGVERFIPIPDPADKKYLYSKIAVAVQEFNKRCIVAL</sequence>
<dbReference type="InterPro" id="IPR009543">
    <property type="entry name" value="VPS13_VAB"/>
</dbReference>
<evidence type="ECO:0000313" key="10">
    <source>
        <dbReference type="EMBL" id="KAG7730865.1"/>
    </source>
</evidence>
<feature type="domain" description="Vacuolar protein sorting-associated protein 13 VPS13 adaptor binding" evidence="8">
    <location>
        <begin position="1923"/>
        <end position="2513"/>
    </location>
</feature>
<feature type="domain" description="Intermembrane lipid transfer protein VPS13-like C-terminal" evidence="9">
    <location>
        <begin position="3040"/>
        <end position="3146"/>
    </location>
</feature>
<keyword evidence="4" id="KW-0333">Golgi apparatus</keyword>
<name>A0AAN6I2R8_9ASCO</name>
<dbReference type="Proteomes" id="UP000738402">
    <property type="component" value="Unassembled WGS sequence"/>
</dbReference>
<dbReference type="InterPro" id="IPR017148">
    <property type="entry name" value="VPS13_fungi"/>
</dbReference>
<dbReference type="PIRSF" id="PIRSF037235">
    <property type="entry name" value="VPS13_fungi"/>
    <property type="match status" value="1"/>
</dbReference>
<evidence type="ECO:0000259" key="6">
    <source>
        <dbReference type="Pfam" id="PF12624"/>
    </source>
</evidence>
<dbReference type="Pfam" id="PF25033">
    <property type="entry name" value="VPS13_M"/>
    <property type="match status" value="1"/>
</dbReference>
<feature type="domain" description="VPS13-like middle region" evidence="7">
    <location>
        <begin position="1161"/>
        <end position="1855"/>
    </location>
</feature>
<dbReference type="GO" id="GO:0005794">
    <property type="term" value="C:Golgi apparatus"/>
    <property type="evidence" value="ECO:0007669"/>
    <property type="project" value="UniProtKB-UniRule"/>
</dbReference>
<comment type="similarity">
    <text evidence="1 4">Belongs to the VPS13 family.</text>
</comment>
<keyword evidence="2 4" id="KW-0813">Transport</keyword>
<feature type="domain" description="Chorein N-terminal" evidence="6">
    <location>
        <begin position="38"/>
        <end position="846"/>
    </location>
</feature>
<reference evidence="10" key="1">
    <citation type="journal article" date="2021" name="G3 (Bethesda)">
        <title>Genomic diversity, chromosomal rearrangements, and interspecies hybridization in the ogataea polymorpha species complex.</title>
        <authorList>
            <person name="Hanson S.J."/>
            <person name="Cinneide E.O."/>
            <person name="Salzberg L.I."/>
            <person name="Wolfe K.H."/>
            <person name="McGowan J."/>
            <person name="Fitzpatrick D.A."/>
            <person name="Matlin K."/>
        </authorList>
    </citation>
    <scope>NUCLEOTIDE SEQUENCE</scope>
    <source>
        <strain evidence="10">83-405-1</strain>
    </source>
</reference>
<protein>
    <recommendedName>
        <fullName evidence="4">Vacuolar protein sorting-associated protein</fullName>
    </recommendedName>
</protein>
<dbReference type="GO" id="GO:0007005">
    <property type="term" value="P:mitochondrion organization"/>
    <property type="evidence" value="ECO:0007669"/>
    <property type="project" value="TreeGrafter"/>
</dbReference>
<dbReference type="InterPro" id="IPR026847">
    <property type="entry name" value="VPS13"/>
</dbReference>
<evidence type="ECO:0000256" key="2">
    <source>
        <dbReference type="ARBA" id="ARBA00022448"/>
    </source>
</evidence>
<dbReference type="PANTHER" id="PTHR16166">
    <property type="entry name" value="VACUOLAR PROTEIN SORTING-ASSOCIATED PROTEIN VPS13"/>
    <property type="match status" value="1"/>
</dbReference>
<dbReference type="PANTHER" id="PTHR16166:SF93">
    <property type="entry name" value="INTERMEMBRANE LIPID TRANSFER PROTEIN VPS13"/>
    <property type="match status" value="1"/>
</dbReference>
<gene>
    <name evidence="10" type="ORF">KL933_000660</name>
</gene>
<evidence type="ECO:0000313" key="11">
    <source>
        <dbReference type="Proteomes" id="UP000738402"/>
    </source>
</evidence>
<dbReference type="InterPro" id="IPR026854">
    <property type="entry name" value="VPS13_N"/>
</dbReference>
<dbReference type="Pfam" id="PF12624">
    <property type="entry name" value="VPS13_N"/>
    <property type="match status" value="1"/>
</dbReference>
<dbReference type="GO" id="GO:0045053">
    <property type="term" value="P:protein retention in Golgi apparatus"/>
    <property type="evidence" value="ECO:0007669"/>
    <property type="project" value="UniProtKB-UniRule"/>
</dbReference>
<feature type="region of interest" description="Disordered" evidence="5">
    <location>
        <begin position="1537"/>
        <end position="1566"/>
    </location>
</feature>
<feature type="compositionally biased region" description="Low complexity" evidence="5">
    <location>
        <begin position="1551"/>
        <end position="1566"/>
    </location>
</feature>
<dbReference type="Pfam" id="PF25037">
    <property type="entry name" value="VPS13_C"/>
    <property type="match status" value="1"/>
</dbReference>
<evidence type="ECO:0000259" key="9">
    <source>
        <dbReference type="Pfam" id="PF25037"/>
    </source>
</evidence>
<dbReference type="GO" id="GO:0006623">
    <property type="term" value="P:protein targeting to vacuole"/>
    <property type="evidence" value="ECO:0007669"/>
    <property type="project" value="TreeGrafter"/>
</dbReference>
<dbReference type="InterPro" id="IPR056748">
    <property type="entry name" value="VPS13-like_C"/>
</dbReference>
<dbReference type="GO" id="GO:0006869">
    <property type="term" value="P:lipid transport"/>
    <property type="evidence" value="ECO:0007669"/>
    <property type="project" value="UniProtKB-KW"/>
</dbReference>
<dbReference type="Pfam" id="PF25036">
    <property type="entry name" value="VPS13_VAB"/>
    <property type="match status" value="1"/>
</dbReference>